<dbReference type="Proteomes" id="UP000504615">
    <property type="component" value="Unplaced"/>
</dbReference>
<dbReference type="Gene3D" id="3.30.70.890">
    <property type="entry name" value="GHMP kinase, C-terminal domain"/>
    <property type="match status" value="1"/>
</dbReference>
<dbReference type="GO" id="GO:0004496">
    <property type="term" value="F:mevalonate kinase activity"/>
    <property type="evidence" value="ECO:0007669"/>
    <property type="project" value="InterPro"/>
</dbReference>
<dbReference type="InterPro" id="IPR036554">
    <property type="entry name" value="GHMP_kinase_C_sf"/>
</dbReference>
<evidence type="ECO:0000256" key="2">
    <source>
        <dbReference type="ARBA" id="ARBA00022679"/>
    </source>
</evidence>
<dbReference type="GO" id="GO:0005524">
    <property type="term" value="F:ATP binding"/>
    <property type="evidence" value="ECO:0007669"/>
    <property type="project" value="InterPro"/>
</dbReference>
<keyword evidence="3" id="KW-0418">Kinase</keyword>
<dbReference type="SUPFAM" id="SSF54211">
    <property type="entry name" value="Ribosomal protein S5 domain 2-like"/>
    <property type="match status" value="1"/>
</dbReference>
<dbReference type="KEGG" id="pbar:105431894"/>
<evidence type="ECO:0000256" key="1">
    <source>
        <dbReference type="ARBA" id="ARBA00022490"/>
    </source>
</evidence>
<evidence type="ECO:0000313" key="6">
    <source>
        <dbReference type="RefSeq" id="XP_011644683.1"/>
    </source>
</evidence>
<accession>A0A6I9WMM8</accession>
<keyword evidence="4" id="KW-0460">Magnesium</keyword>
<keyword evidence="2" id="KW-0808">Transferase</keyword>
<dbReference type="RefSeq" id="XP_011644683.1">
    <property type="nucleotide sequence ID" value="XM_011646381.1"/>
</dbReference>
<name>A0A6I9WMM8_9HYME</name>
<organism evidence="5 6">
    <name type="scientific">Pogonomyrmex barbatus</name>
    <name type="common">red harvester ant</name>
    <dbReference type="NCBI Taxonomy" id="144034"/>
    <lineage>
        <taxon>Eukaryota</taxon>
        <taxon>Metazoa</taxon>
        <taxon>Ecdysozoa</taxon>
        <taxon>Arthropoda</taxon>
        <taxon>Hexapoda</taxon>
        <taxon>Insecta</taxon>
        <taxon>Pterygota</taxon>
        <taxon>Neoptera</taxon>
        <taxon>Endopterygota</taxon>
        <taxon>Hymenoptera</taxon>
        <taxon>Apocrita</taxon>
        <taxon>Aculeata</taxon>
        <taxon>Formicoidea</taxon>
        <taxon>Formicidae</taxon>
        <taxon>Myrmicinae</taxon>
        <taxon>Pogonomyrmex</taxon>
    </lineage>
</organism>
<evidence type="ECO:0000313" key="5">
    <source>
        <dbReference type="Proteomes" id="UP000504615"/>
    </source>
</evidence>
<dbReference type="InterPro" id="IPR014721">
    <property type="entry name" value="Ribsml_uS5_D2-typ_fold_subgr"/>
</dbReference>
<evidence type="ECO:0000256" key="3">
    <source>
        <dbReference type="ARBA" id="ARBA00022777"/>
    </source>
</evidence>
<dbReference type="PANTHER" id="PTHR43290">
    <property type="entry name" value="MEVALONATE KINASE"/>
    <property type="match status" value="1"/>
</dbReference>
<keyword evidence="5" id="KW-1185">Reference proteome</keyword>
<dbReference type="OrthoDB" id="7558325at2759"/>
<dbReference type="GO" id="GO:0006695">
    <property type="term" value="P:cholesterol biosynthetic process"/>
    <property type="evidence" value="ECO:0007669"/>
    <property type="project" value="TreeGrafter"/>
</dbReference>
<gene>
    <name evidence="6" type="primary">LOC105431894</name>
</gene>
<evidence type="ECO:0000256" key="4">
    <source>
        <dbReference type="ARBA" id="ARBA00022842"/>
    </source>
</evidence>
<dbReference type="Gene3D" id="3.30.230.10">
    <property type="match status" value="1"/>
</dbReference>
<dbReference type="InterPro" id="IPR020568">
    <property type="entry name" value="Ribosomal_Su5_D2-typ_SF"/>
</dbReference>
<proteinExistence type="predicted"/>
<dbReference type="PANTHER" id="PTHR43290:SF2">
    <property type="entry name" value="MEVALONATE KINASE"/>
    <property type="match status" value="1"/>
</dbReference>
<dbReference type="SUPFAM" id="SSF55060">
    <property type="entry name" value="GHMP Kinase, C-terminal domain"/>
    <property type="match status" value="1"/>
</dbReference>
<dbReference type="PRINTS" id="PR00959">
    <property type="entry name" value="MEVGALKINASE"/>
</dbReference>
<dbReference type="GeneID" id="105431894"/>
<dbReference type="GO" id="GO:0019287">
    <property type="term" value="P:isopentenyl diphosphate biosynthetic process, mevalonate pathway"/>
    <property type="evidence" value="ECO:0007669"/>
    <property type="project" value="TreeGrafter"/>
</dbReference>
<protein>
    <submittedName>
        <fullName evidence="6">Mevalonate kinase-like</fullName>
    </submittedName>
</protein>
<dbReference type="InterPro" id="IPR006205">
    <property type="entry name" value="Mev_gal_kin"/>
</dbReference>
<dbReference type="AlphaFoldDB" id="A0A6I9WMM8"/>
<dbReference type="GO" id="GO:0005829">
    <property type="term" value="C:cytosol"/>
    <property type="evidence" value="ECO:0007669"/>
    <property type="project" value="TreeGrafter"/>
</dbReference>
<keyword evidence="1" id="KW-0963">Cytoplasm</keyword>
<sequence>MYRFNISAPGKVSLYGDFIKGSNLTCVAASLNMRTRLSFASLPPRVVPKESIQLNFSSIDLQIKIPLNSLLLYFFNKNFNRQRPLFEIYNQVKNYVQMLSGCSGNYDPSNLQHRLSLEAFFSLLIVIAYEQNINITSSFIVKVLTELPFGYGLASSSSFVVCLTACFWRWSLLQKGIVPYEFPPDDLLRIAIYASYCDEKIYNNTMCPIDIFVTIKGGITVYENNAMLKTYQHFPNIKILLVYSIDNGNIDKNREINLENRPDLKSVLDSINNLSRTSIDVFEKMKNDTVNVNVELDTFPESYYAELAELTRMNQGLLKVLNVSHKNADLICALAQEHFLQGKMTNSTDDYILILLPPDIAMDYLDKFINVLESRDFVAVKTTLCGKWAGVGIE</sequence>
<reference evidence="6" key="1">
    <citation type="submission" date="2025-08" db="UniProtKB">
        <authorList>
            <consortium name="RefSeq"/>
        </authorList>
    </citation>
    <scope>IDENTIFICATION</scope>
</reference>